<comment type="caution">
    <text evidence="5">The sequence shown here is derived from an EMBL/GenBank/DDBJ whole genome shotgun (WGS) entry which is preliminary data.</text>
</comment>
<dbReference type="Gene3D" id="1.25.40.20">
    <property type="entry name" value="Ankyrin repeat-containing domain"/>
    <property type="match status" value="2"/>
</dbReference>
<reference evidence="5 6" key="1">
    <citation type="journal article" date="2018" name="Nat. Biotechnol.">
        <title>A standardized bacterial taxonomy based on genome phylogeny substantially revises the tree of life.</title>
        <authorList>
            <person name="Parks D.H."/>
            <person name="Chuvochina M."/>
            <person name="Waite D.W."/>
            <person name="Rinke C."/>
            <person name="Skarshewski A."/>
            <person name="Chaumeil P.A."/>
            <person name="Hugenholtz P."/>
        </authorList>
    </citation>
    <scope>NUCLEOTIDE SEQUENCE [LARGE SCALE GENOMIC DNA]</scope>
    <source>
        <strain evidence="5">UBA10227</strain>
    </source>
</reference>
<evidence type="ECO:0000256" key="2">
    <source>
        <dbReference type="ARBA" id="ARBA00023043"/>
    </source>
</evidence>
<dbReference type="EMBL" id="DPRK01000212">
    <property type="protein sequence ID" value="HCY82526.1"/>
    <property type="molecule type" value="Genomic_DNA"/>
</dbReference>
<dbReference type="Proteomes" id="UP000263268">
    <property type="component" value="Unassembled WGS sequence"/>
</dbReference>
<dbReference type="SUPFAM" id="SSF48403">
    <property type="entry name" value="Ankyrin repeat"/>
    <property type="match status" value="1"/>
</dbReference>
<keyword evidence="1" id="KW-0677">Repeat</keyword>
<organism evidence="5 6">
    <name type="scientific">Xanthomarina gelatinilytica</name>
    <dbReference type="NCBI Taxonomy" id="1137281"/>
    <lineage>
        <taxon>Bacteria</taxon>
        <taxon>Pseudomonadati</taxon>
        <taxon>Bacteroidota</taxon>
        <taxon>Flavobacteriia</taxon>
        <taxon>Flavobacteriales</taxon>
        <taxon>Flavobacteriaceae</taxon>
        <taxon>Xanthomarina</taxon>
    </lineage>
</organism>
<dbReference type="PROSITE" id="PS50088">
    <property type="entry name" value="ANK_REPEAT"/>
    <property type="match status" value="2"/>
</dbReference>
<evidence type="ECO:0000256" key="4">
    <source>
        <dbReference type="SAM" id="SignalP"/>
    </source>
</evidence>
<dbReference type="InterPro" id="IPR036770">
    <property type="entry name" value="Ankyrin_rpt-contain_sf"/>
</dbReference>
<dbReference type="SMART" id="SM00248">
    <property type="entry name" value="ANK"/>
    <property type="match status" value="3"/>
</dbReference>
<dbReference type="PANTHER" id="PTHR24171:SF9">
    <property type="entry name" value="ANKYRIN REPEAT DOMAIN-CONTAINING PROTEIN 39"/>
    <property type="match status" value="1"/>
</dbReference>
<protein>
    <submittedName>
        <fullName evidence="5">Ankyrin repeat domain-containing protein</fullName>
    </submittedName>
</protein>
<name>A0A3D6BTD7_9FLAO</name>
<evidence type="ECO:0000313" key="6">
    <source>
        <dbReference type="Proteomes" id="UP000263268"/>
    </source>
</evidence>
<evidence type="ECO:0000256" key="1">
    <source>
        <dbReference type="ARBA" id="ARBA00022737"/>
    </source>
</evidence>
<proteinExistence type="predicted"/>
<dbReference type="PROSITE" id="PS50297">
    <property type="entry name" value="ANK_REP_REGION"/>
    <property type="match status" value="1"/>
</dbReference>
<accession>A0A3D6BTD7</accession>
<dbReference type="AlphaFoldDB" id="A0A3D6BTD7"/>
<evidence type="ECO:0000256" key="3">
    <source>
        <dbReference type="PROSITE-ProRule" id="PRU00023"/>
    </source>
</evidence>
<keyword evidence="4" id="KW-0732">Signal</keyword>
<dbReference type="InterPro" id="IPR002110">
    <property type="entry name" value="Ankyrin_rpt"/>
</dbReference>
<feature type="chain" id="PRO_5017628468" evidence="4">
    <location>
        <begin position="21"/>
        <end position="173"/>
    </location>
</feature>
<keyword evidence="2 3" id="KW-0040">ANK repeat</keyword>
<feature type="repeat" description="ANK" evidence="3">
    <location>
        <begin position="85"/>
        <end position="117"/>
    </location>
</feature>
<dbReference type="RefSeq" id="WP_417858529.1">
    <property type="nucleotide sequence ID" value="NZ_JBLXEA010000003.1"/>
</dbReference>
<gene>
    <name evidence="5" type="ORF">DHV22_13485</name>
</gene>
<dbReference type="Pfam" id="PF12796">
    <property type="entry name" value="Ank_2"/>
    <property type="match status" value="1"/>
</dbReference>
<evidence type="ECO:0000313" key="5">
    <source>
        <dbReference type="EMBL" id="HCY82526.1"/>
    </source>
</evidence>
<feature type="repeat" description="ANK" evidence="3">
    <location>
        <begin position="118"/>
        <end position="150"/>
    </location>
</feature>
<dbReference type="Pfam" id="PF00023">
    <property type="entry name" value="Ank"/>
    <property type="match status" value="1"/>
</dbReference>
<feature type="signal peptide" evidence="4">
    <location>
        <begin position="1"/>
        <end position="20"/>
    </location>
</feature>
<sequence length="173" mass="19091">MNRRQILFIGCLLTSLLNFAQNDIFNIARSGSVADVQTLMKIDSDTINAVNDKGFTALTLACYHGNEAVALYLLNHVNNVNGVSKYGTPLMAAVFKEQVVLTKALLEKGANPNIADVNKTTPLHYAVLLKNKTLIELLLDANVDRTLRDSRDKTALDYALMDDNKAIIELLKK</sequence>
<dbReference type="PANTHER" id="PTHR24171">
    <property type="entry name" value="ANKYRIN REPEAT DOMAIN-CONTAINING PROTEIN 39-RELATED"/>
    <property type="match status" value="1"/>
</dbReference>